<feature type="transmembrane region" description="Helical" evidence="8">
    <location>
        <begin position="1056"/>
        <end position="1075"/>
    </location>
</feature>
<dbReference type="Pfam" id="PF00520">
    <property type="entry name" value="Ion_trans"/>
    <property type="match status" value="1"/>
</dbReference>
<evidence type="ECO:0000256" key="6">
    <source>
        <dbReference type="SAM" id="Coils"/>
    </source>
</evidence>
<dbReference type="GO" id="GO:0098703">
    <property type="term" value="P:calcium ion import across plasma membrane"/>
    <property type="evidence" value="ECO:0007669"/>
    <property type="project" value="TreeGrafter"/>
</dbReference>
<dbReference type="AlphaFoldDB" id="A0A397VH77"/>
<feature type="transmembrane region" description="Helical" evidence="8">
    <location>
        <begin position="920"/>
        <end position="938"/>
    </location>
</feature>
<dbReference type="GO" id="GO:0005216">
    <property type="term" value="F:monoatomic ion channel activity"/>
    <property type="evidence" value="ECO:0007669"/>
    <property type="project" value="InterPro"/>
</dbReference>
<dbReference type="InterPro" id="IPR005821">
    <property type="entry name" value="Ion_trans_dom"/>
</dbReference>
<feature type="transmembrane region" description="Helical" evidence="8">
    <location>
        <begin position="985"/>
        <end position="1004"/>
    </location>
</feature>
<evidence type="ECO:0000256" key="2">
    <source>
        <dbReference type="ARBA" id="ARBA00022692"/>
    </source>
</evidence>
<name>A0A397VH77_9GLOM</name>
<keyword evidence="3" id="KW-0677">Repeat</keyword>
<comment type="caution">
    <text evidence="10">The sequence shown here is derived from an EMBL/GenBank/DDBJ whole genome shotgun (WGS) entry which is preliminary data.</text>
</comment>
<dbReference type="Proteomes" id="UP000266673">
    <property type="component" value="Unassembled WGS sequence"/>
</dbReference>
<gene>
    <name evidence="10" type="ORF">C2G38_1058842</name>
</gene>
<evidence type="ECO:0000313" key="10">
    <source>
        <dbReference type="EMBL" id="RIB21840.1"/>
    </source>
</evidence>
<dbReference type="GO" id="GO:0005886">
    <property type="term" value="C:plasma membrane"/>
    <property type="evidence" value="ECO:0007669"/>
    <property type="project" value="TreeGrafter"/>
</dbReference>
<evidence type="ECO:0000256" key="8">
    <source>
        <dbReference type="SAM" id="Phobius"/>
    </source>
</evidence>
<dbReference type="SUPFAM" id="SSF82171">
    <property type="entry name" value="DPP6 N-terminal domain-like"/>
    <property type="match status" value="1"/>
</dbReference>
<proteinExistence type="predicted"/>
<keyword evidence="6" id="KW-0175">Coiled coil</keyword>
<dbReference type="EMBL" id="QKWP01000339">
    <property type="protein sequence ID" value="RIB21840.1"/>
    <property type="molecule type" value="Genomic_DNA"/>
</dbReference>
<accession>A0A397VH77</accession>
<feature type="transmembrane region" description="Helical" evidence="8">
    <location>
        <begin position="1087"/>
        <end position="1112"/>
    </location>
</feature>
<feature type="compositionally biased region" description="Basic and acidic residues" evidence="7">
    <location>
        <begin position="101"/>
        <end position="111"/>
    </location>
</feature>
<comment type="subcellular location">
    <subcellularLocation>
        <location evidence="1">Membrane</location>
        <topology evidence="1">Multi-pass membrane protein</topology>
    </subcellularLocation>
</comment>
<evidence type="ECO:0000259" key="9">
    <source>
        <dbReference type="Pfam" id="PF00520"/>
    </source>
</evidence>
<evidence type="ECO:0000256" key="7">
    <source>
        <dbReference type="SAM" id="MobiDB-lite"/>
    </source>
</evidence>
<evidence type="ECO:0000256" key="5">
    <source>
        <dbReference type="ARBA" id="ARBA00023136"/>
    </source>
</evidence>
<feature type="transmembrane region" description="Helical" evidence="8">
    <location>
        <begin position="884"/>
        <end position="900"/>
    </location>
</feature>
<keyword evidence="5 8" id="KW-0472">Membrane</keyword>
<feature type="transmembrane region" description="Helical" evidence="8">
    <location>
        <begin position="958"/>
        <end position="978"/>
    </location>
</feature>
<keyword evidence="11" id="KW-1185">Reference proteome</keyword>
<evidence type="ECO:0000256" key="4">
    <source>
        <dbReference type="ARBA" id="ARBA00022989"/>
    </source>
</evidence>
<feature type="transmembrane region" description="Helical" evidence="8">
    <location>
        <begin position="854"/>
        <end position="872"/>
    </location>
</feature>
<evidence type="ECO:0000256" key="3">
    <source>
        <dbReference type="ARBA" id="ARBA00022737"/>
    </source>
</evidence>
<sequence length="1233" mass="143370">MEDPIYYYDDDYDEDDSTIIPIGTGYSGSYQDPSRLTVPGYISSRRGSESGIVPDDVDAIAQIVCSPNMKYVATTFKFGAYVEKSDEKSDEKSSAEQQDAGDPKDSAYNENDGKISKVSLWSVTETTKKLIKETEIMGHKINEPKPKLWAVSDDKYIIFKTSYFYYNFEIFDAKGERKDLFFPNPHNVANNLAFTKSGNLVVALTEPTNHIYIFHLRHDEWIESKKFELSYFCDAFITIEEKLILFDDKIFQLTKWDISTLTFETFETNCMIDWCYKVRHVEVNQGGELLAVYAVYLHENTPKKSKLYIYSLKNGINMAIRDYDESRIVESMYFIAYEVGERLLIRSRNPFNDELYIELVDPFTLKTPVSAKKLLESNEIRDPFIIKSNKNSDNIIGVINNTLDIYELLELFQTDWITYLRKELGDYNRIFVFSDTEYIKKVINDEQVAGKYFTDPEISPETDDKPPFVGKFLKWKVYYKNPNTPESVIEIEAEVLDRISGDWVPVEGESKRTVTPNFQPPEHTRKLKIMRCECLNNDDLLMLSNFGVLIWTVYPQKGIRLHYYWGRARIRNEKSFNLYLGHEKENPFYLPPNLKTYANAFPDSKFLIIIKNKNLTFGDKKESYFKELLEDYISDKYLIINYGSILMDTFLFLKEDEWVEKFCQTCYDLTFSAEGLRSTSDIQLLSIIIEVFPQLLQRHPIYLARFLSQTGFVMPLADPELILDSEIVNLLPTQHLAHFGTYNQLSTKTTLIETFFAKIMYYWNKLIGKTESDFGVTTTQSSDKEESDSDFEATIKLVIPFPKFVNYPKNYSTWEELRNPSPSYFTDSIDLELYKYWNGEALINFKWHTYGLRYYLISWSIYTVFLCCYTSVVTLNDFFTTGEKVFLLYLSIGLGFYHLIHEFRQFVHSPNDYIRSPWNYFDIGAIIFTMLTSFILIQNGTAPTWATTIATLLLELKFLFYFRAFRFVGVYFAMIFGVAKRAYSFLTIIAFVVFAFAHSLHLLLRPSATYSLDEPSYSDDPNDPWNLATTYNPVDKDGVISTQASLIEPPDSSTNMFTMFGTSLLAVYLLLTGDTSPIGSWSLQDNLTLIILMFTFSFFTTIYFMNLFIGLLSNEISDTNNNEFYLIQKAEILAEIELFYMLPHQRRNKAWFPEIIIYIAHVSELRDLIREIQIGDWKGFEKPFLSQILLKAVQVQMDELESDEETIKKLKEDIKDLKQMVQNLIANRGGQAS</sequence>
<dbReference type="PANTHER" id="PTHR10582:SF2">
    <property type="entry name" value="INACTIVE"/>
    <property type="match status" value="1"/>
</dbReference>
<feature type="coiled-coil region" evidence="6">
    <location>
        <begin position="1190"/>
        <end position="1227"/>
    </location>
</feature>
<dbReference type="InterPro" id="IPR024862">
    <property type="entry name" value="TRPV"/>
</dbReference>
<organism evidence="10 11">
    <name type="scientific">Gigaspora rosea</name>
    <dbReference type="NCBI Taxonomy" id="44941"/>
    <lineage>
        <taxon>Eukaryota</taxon>
        <taxon>Fungi</taxon>
        <taxon>Fungi incertae sedis</taxon>
        <taxon>Mucoromycota</taxon>
        <taxon>Glomeromycotina</taxon>
        <taxon>Glomeromycetes</taxon>
        <taxon>Diversisporales</taxon>
        <taxon>Gigasporaceae</taxon>
        <taxon>Gigaspora</taxon>
    </lineage>
</organism>
<keyword evidence="2 8" id="KW-0812">Transmembrane</keyword>
<dbReference type="OrthoDB" id="2435492at2759"/>
<reference evidence="10 11" key="1">
    <citation type="submission" date="2018-06" db="EMBL/GenBank/DDBJ databases">
        <title>Comparative genomics reveals the genomic features of Rhizophagus irregularis, R. cerebriforme, R. diaphanum and Gigaspora rosea, and their symbiotic lifestyle signature.</title>
        <authorList>
            <person name="Morin E."/>
            <person name="San Clemente H."/>
            <person name="Chen E.C.H."/>
            <person name="De La Providencia I."/>
            <person name="Hainaut M."/>
            <person name="Kuo A."/>
            <person name="Kohler A."/>
            <person name="Murat C."/>
            <person name="Tang N."/>
            <person name="Roy S."/>
            <person name="Loubradou J."/>
            <person name="Henrissat B."/>
            <person name="Grigoriev I.V."/>
            <person name="Corradi N."/>
            <person name="Roux C."/>
            <person name="Martin F.M."/>
        </authorList>
    </citation>
    <scope>NUCLEOTIDE SEQUENCE [LARGE SCALE GENOMIC DNA]</scope>
    <source>
        <strain evidence="10 11">DAOM 194757</strain>
    </source>
</reference>
<feature type="region of interest" description="Disordered" evidence="7">
    <location>
        <begin position="87"/>
        <end position="111"/>
    </location>
</feature>
<keyword evidence="4 8" id="KW-1133">Transmembrane helix</keyword>
<evidence type="ECO:0000256" key="1">
    <source>
        <dbReference type="ARBA" id="ARBA00004141"/>
    </source>
</evidence>
<dbReference type="STRING" id="44941.A0A397VH77"/>
<dbReference type="PANTHER" id="PTHR10582">
    <property type="entry name" value="TRANSIENT RECEPTOR POTENTIAL ION CHANNEL PROTEIN"/>
    <property type="match status" value="1"/>
</dbReference>
<protein>
    <recommendedName>
        <fullName evidence="9">Ion transport domain-containing protein</fullName>
    </recommendedName>
</protein>
<evidence type="ECO:0000313" key="11">
    <source>
        <dbReference type="Proteomes" id="UP000266673"/>
    </source>
</evidence>
<feature type="domain" description="Ion transport" evidence="9">
    <location>
        <begin position="860"/>
        <end position="1122"/>
    </location>
</feature>